<dbReference type="InterPro" id="IPR016163">
    <property type="entry name" value="Ald_DH_C"/>
</dbReference>
<dbReference type="InterPro" id="IPR016162">
    <property type="entry name" value="Ald_DH_N"/>
</dbReference>
<organism evidence="3 4">
    <name type="scientific">Paraburkholderia azotifigens</name>
    <dbReference type="NCBI Taxonomy" id="2057004"/>
    <lineage>
        <taxon>Bacteria</taxon>
        <taxon>Pseudomonadati</taxon>
        <taxon>Pseudomonadota</taxon>
        <taxon>Betaproteobacteria</taxon>
        <taxon>Burkholderiales</taxon>
        <taxon>Burkholderiaceae</taxon>
        <taxon>Paraburkholderia</taxon>
    </lineage>
</organism>
<evidence type="ECO:0000256" key="1">
    <source>
        <dbReference type="ARBA" id="ARBA00023002"/>
    </source>
</evidence>
<dbReference type="InterPro" id="IPR050740">
    <property type="entry name" value="Aldehyde_DH_Superfamily"/>
</dbReference>
<comment type="caution">
    <text evidence="3">The sequence shown here is derived from an EMBL/GenBank/DDBJ whole genome shotgun (WGS) entry which is preliminary data.</text>
</comment>
<dbReference type="PROSITE" id="PS00070">
    <property type="entry name" value="ALDEHYDE_DEHYDR_CYS"/>
    <property type="match status" value="1"/>
</dbReference>
<evidence type="ECO:0000259" key="2">
    <source>
        <dbReference type="Pfam" id="PF00171"/>
    </source>
</evidence>
<dbReference type="Proteomes" id="UP001481677">
    <property type="component" value="Unassembled WGS sequence"/>
</dbReference>
<dbReference type="Gene3D" id="3.40.309.10">
    <property type="entry name" value="Aldehyde Dehydrogenase, Chain A, domain 2"/>
    <property type="match status" value="1"/>
</dbReference>
<dbReference type="InterPro" id="IPR016161">
    <property type="entry name" value="Ald_DH/histidinol_DH"/>
</dbReference>
<proteinExistence type="predicted"/>
<feature type="domain" description="Aldehyde dehydrogenase" evidence="2">
    <location>
        <begin position="16"/>
        <end position="473"/>
    </location>
</feature>
<keyword evidence="1" id="KW-0560">Oxidoreductase</keyword>
<accession>A0ABU9RGF8</accession>
<sequence length="479" mass="49890">MAAENLDAHLFIDGKWIEGKSGSQPNIDPGTEEAVGVVTLADSAQVQAALDAAHRAFPAWSSMTGQARGAILKKASTLLADRIEEVAAGLLLESGKTRADAIGELRRTIETLAWNGEEASRISGKVHQGIVAGSTRLSLPTPLGVVVAITPWNFPAVLVGRKLGAALAAGCTVVLKASEFTPYSARAIVQTLVDAGLPDGVVNLVYGDPAAISKQLLASPVVKAVSFTGSTHVGKQLAALAAQNLIRPIFELGGHAPVIVWTDADIDKVVQVTAPAKFGSAGQSCVAPTRYLVHRSVHDKLVKALVERAKTYRLGHGEEEGATLGPVAHGGRVASFLQLVDDAVSKGAVIETGGKQVDRAGFFVEPTVLSSVARDAEILTEEPFGPVATIQSIETLDEAVELANASPYSFAAYIFTDSLRVRDELVGRLNASNIGINQTAPSLPDVALGGLGNSGYGYEGGTEGVLAYMHLRLVSQSAS</sequence>
<protein>
    <submittedName>
        <fullName evidence="3">Aldehyde dehydrogenase family protein</fullName>
    </submittedName>
</protein>
<evidence type="ECO:0000313" key="4">
    <source>
        <dbReference type="Proteomes" id="UP001481677"/>
    </source>
</evidence>
<name>A0ABU9RGF8_9BURK</name>
<reference evidence="3 4" key="1">
    <citation type="submission" date="2024-01" db="EMBL/GenBank/DDBJ databases">
        <title>The diversity of rhizobia nodulating Mimosa spp. in eleven states of Brazil covering several biomes is determined by host plant, location, and edaphic factors.</title>
        <authorList>
            <person name="Rouws L."/>
            <person name="Barauna A."/>
            <person name="Beukes C."/>
            <person name="De Faria S.M."/>
            <person name="Gross E."/>
            <person name="Dos Reis Junior F.B."/>
            <person name="Simon M."/>
            <person name="Maluk M."/>
            <person name="Odee D.W."/>
            <person name="Kenicer G."/>
            <person name="Young J.P.W."/>
            <person name="Reis V.M."/>
            <person name="Zilli J."/>
            <person name="James E.K."/>
        </authorList>
    </citation>
    <scope>NUCLEOTIDE SEQUENCE [LARGE SCALE GENOMIC DNA]</scope>
    <source>
        <strain evidence="3 4">JPY530</strain>
    </source>
</reference>
<dbReference type="InterPro" id="IPR015590">
    <property type="entry name" value="Aldehyde_DH_dom"/>
</dbReference>
<dbReference type="SUPFAM" id="SSF53720">
    <property type="entry name" value="ALDH-like"/>
    <property type="match status" value="1"/>
</dbReference>
<dbReference type="EMBL" id="JAZHGA010000066">
    <property type="protein sequence ID" value="MEM5346137.1"/>
    <property type="molecule type" value="Genomic_DNA"/>
</dbReference>
<dbReference type="Pfam" id="PF00171">
    <property type="entry name" value="Aldedh"/>
    <property type="match status" value="1"/>
</dbReference>
<keyword evidence="4" id="KW-1185">Reference proteome</keyword>
<dbReference type="InterPro" id="IPR016160">
    <property type="entry name" value="Ald_DH_CS_CYS"/>
</dbReference>
<dbReference type="PANTHER" id="PTHR43353:SF6">
    <property type="entry name" value="CYTOPLASMIC ALDEHYDE DEHYDROGENASE (EUROFUNG)"/>
    <property type="match status" value="1"/>
</dbReference>
<gene>
    <name evidence="3" type="ORF">V4C56_41745</name>
</gene>
<evidence type="ECO:0000313" key="3">
    <source>
        <dbReference type="EMBL" id="MEM5346137.1"/>
    </source>
</evidence>
<dbReference type="PANTHER" id="PTHR43353">
    <property type="entry name" value="SUCCINATE-SEMIALDEHYDE DEHYDROGENASE, MITOCHONDRIAL"/>
    <property type="match status" value="1"/>
</dbReference>
<dbReference type="RefSeq" id="WP_342959770.1">
    <property type="nucleotide sequence ID" value="NZ_JAZHFZ010000067.1"/>
</dbReference>
<dbReference type="Gene3D" id="3.40.605.10">
    <property type="entry name" value="Aldehyde Dehydrogenase, Chain A, domain 1"/>
    <property type="match status" value="1"/>
</dbReference>